<feature type="region of interest" description="Disordered" evidence="4">
    <location>
        <begin position="350"/>
        <end position="384"/>
    </location>
</feature>
<comment type="subcellular location">
    <subcellularLocation>
        <location evidence="1">Nucleus</location>
    </subcellularLocation>
</comment>
<evidence type="ECO:0000256" key="4">
    <source>
        <dbReference type="SAM" id="MobiDB-lite"/>
    </source>
</evidence>
<protein>
    <submittedName>
        <fullName evidence="5">Nuclear protein DGCR14</fullName>
    </submittedName>
</protein>
<dbReference type="Proteomes" id="UP001301958">
    <property type="component" value="Unassembled WGS sequence"/>
</dbReference>
<evidence type="ECO:0000313" key="5">
    <source>
        <dbReference type="EMBL" id="KAK4226243.1"/>
    </source>
</evidence>
<dbReference type="PANTHER" id="PTHR12940">
    <property type="entry name" value="ES-2 PROTEIN - RELATED"/>
    <property type="match status" value="1"/>
</dbReference>
<evidence type="ECO:0000313" key="6">
    <source>
        <dbReference type="Proteomes" id="UP001301958"/>
    </source>
</evidence>
<proteinExistence type="inferred from homology"/>
<feature type="region of interest" description="Disordered" evidence="4">
    <location>
        <begin position="111"/>
        <end position="143"/>
    </location>
</feature>
<evidence type="ECO:0000256" key="2">
    <source>
        <dbReference type="ARBA" id="ARBA00009072"/>
    </source>
</evidence>
<name>A0AAN7BMT9_9PEZI</name>
<comment type="caution">
    <text evidence="5">The sequence shown here is derived from an EMBL/GenBank/DDBJ whole genome shotgun (WGS) entry which is preliminary data.</text>
</comment>
<keyword evidence="3" id="KW-0539">Nucleus</keyword>
<feature type="compositionally biased region" description="Low complexity" evidence="4">
    <location>
        <begin position="126"/>
        <end position="137"/>
    </location>
</feature>
<dbReference type="PANTHER" id="PTHR12940:SF0">
    <property type="entry name" value="SPLICING FACTOR ESS-2 HOMOLOG"/>
    <property type="match status" value="1"/>
</dbReference>
<evidence type="ECO:0000256" key="1">
    <source>
        <dbReference type="ARBA" id="ARBA00004123"/>
    </source>
</evidence>
<feature type="compositionally biased region" description="Gly residues" evidence="4">
    <location>
        <begin position="473"/>
        <end position="484"/>
    </location>
</feature>
<keyword evidence="6" id="KW-1185">Reference proteome</keyword>
<dbReference type="AlphaFoldDB" id="A0AAN7BMT9"/>
<reference evidence="5" key="1">
    <citation type="journal article" date="2023" name="Mol. Phylogenet. Evol.">
        <title>Genome-scale phylogeny and comparative genomics of the fungal order Sordariales.</title>
        <authorList>
            <person name="Hensen N."/>
            <person name="Bonometti L."/>
            <person name="Westerberg I."/>
            <person name="Brannstrom I.O."/>
            <person name="Guillou S."/>
            <person name="Cros-Aarteil S."/>
            <person name="Calhoun S."/>
            <person name="Haridas S."/>
            <person name="Kuo A."/>
            <person name="Mondo S."/>
            <person name="Pangilinan J."/>
            <person name="Riley R."/>
            <person name="LaButti K."/>
            <person name="Andreopoulos B."/>
            <person name="Lipzen A."/>
            <person name="Chen C."/>
            <person name="Yan M."/>
            <person name="Daum C."/>
            <person name="Ng V."/>
            <person name="Clum A."/>
            <person name="Steindorff A."/>
            <person name="Ohm R.A."/>
            <person name="Martin F."/>
            <person name="Silar P."/>
            <person name="Natvig D.O."/>
            <person name="Lalanne C."/>
            <person name="Gautier V."/>
            <person name="Ament-Velasquez S.L."/>
            <person name="Kruys A."/>
            <person name="Hutchinson M.I."/>
            <person name="Powell A.J."/>
            <person name="Barry K."/>
            <person name="Miller A.N."/>
            <person name="Grigoriev I.V."/>
            <person name="Debuchy R."/>
            <person name="Gladieux P."/>
            <person name="Hiltunen Thoren M."/>
            <person name="Johannesson H."/>
        </authorList>
    </citation>
    <scope>NUCLEOTIDE SEQUENCE</scope>
    <source>
        <strain evidence="5">CBS 990.96</strain>
    </source>
</reference>
<dbReference type="Pfam" id="PF09751">
    <property type="entry name" value="Es2"/>
    <property type="match status" value="1"/>
</dbReference>
<dbReference type="GO" id="GO:0071013">
    <property type="term" value="C:catalytic step 2 spliceosome"/>
    <property type="evidence" value="ECO:0007669"/>
    <property type="project" value="TreeGrafter"/>
</dbReference>
<feature type="region of interest" description="Disordered" evidence="4">
    <location>
        <begin position="1"/>
        <end position="36"/>
    </location>
</feature>
<feature type="compositionally biased region" description="Polar residues" evidence="4">
    <location>
        <begin position="1"/>
        <end position="12"/>
    </location>
</feature>
<dbReference type="EMBL" id="MU865351">
    <property type="protein sequence ID" value="KAK4226243.1"/>
    <property type="molecule type" value="Genomic_DNA"/>
</dbReference>
<reference evidence="5" key="2">
    <citation type="submission" date="2023-05" db="EMBL/GenBank/DDBJ databases">
        <authorList>
            <consortium name="Lawrence Berkeley National Laboratory"/>
            <person name="Steindorff A."/>
            <person name="Hensen N."/>
            <person name="Bonometti L."/>
            <person name="Westerberg I."/>
            <person name="Brannstrom I.O."/>
            <person name="Guillou S."/>
            <person name="Cros-Aarteil S."/>
            <person name="Calhoun S."/>
            <person name="Haridas S."/>
            <person name="Kuo A."/>
            <person name="Mondo S."/>
            <person name="Pangilinan J."/>
            <person name="Riley R."/>
            <person name="Labutti K."/>
            <person name="Andreopoulos B."/>
            <person name="Lipzen A."/>
            <person name="Chen C."/>
            <person name="Yanf M."/>
            <person name="Daum C."/>
            <person name="Ng V."/>
            <person name="Clum A."/>
            <person name="Ohm R."/>
            <person name="Martin F."/>
            <person name="Silar P."/>
            <person name="Natvig D."/>
            <person name="Lalanne C."/>
            <person name="Gautier V."/>
            <person name="Ament-Velasquez S.L."/>
            <person name="Kruys A."/>
            <person name="Hutchinson M.I."/>
            <person name="Powell A.J."/>
            <person name="Barry K."/>
            <person name="Miller A.N."/>
            <person name="Grigoriev I.V."/>
            <person name="Debuchy R."/>
            <person name="Gladieux P."/>
            <person name="Thoren M.H."/>
            <person name="Johannesson H."/>
        </authorList>
    </citation>
    <scope>NUCLEOTIDE SEQUENCE</scope>
    <source>
        <strain evidence="5">CBS 990.96</strain>
    </source>
</reference>
<evidence type="ECO:0000256" key="3">
    <source>
        <dbReference type="ARBA" id="ARBA00023242"/>
    </source>
</evidence>
<feature type="region of interest" description="Disordered" evidence="4">
    <location>
        <begin position="415"/>
        <end position="484"/>
    </location>
</feature>
<organism evidence="5 6">
    <name type="scientific">Podospora fimiseda</name>
    <dbReference type="NCBI Taxonomy" id="252190"/>
    <lineage>
        <taxon>Eukaryota</taxon>
        <taxon>Fungi</taxon>
        <taxon>Dikarya</taxon>
        <taxon>Ascomycota</taxon>
        <taxon>Pezizomycotina</taxon>
        <taxon>Sordariomycetes</taxon>
        <taxon>Sordariomycetidae</taxon>
        <taxon>Sordariales</taxon>
        <taxon>Podosporaceae</taxon>
        <taxon>Podospora</taxon>
    </lineage>
</organism>
<gene>
    <name evidence="5" type="ORF">QBC38DRAFT_366895</name>
</gene>
<sequence>MDGTGTPAQSTALVRKHTDTELMPPPPPAKRIKRPKRILDEDTYTDALSHIIARDFFPGLLESETQQEYLDALESKDEEWISSAGRRLQQVMTPGRRRGLATPLRQPFQSAAGQTPLNFMGDTPDSVASSSAATSTSNQNPVDTNMSLAAFQSKYTSEDNESFYKLLDKQNQKKVEKYAWLWTGNKLPSKQQLKQKEIETKLLVQRGSNALQADGFKKDRLAIKDKDAQDRPAVPDHWKSKPHNELMFVPDSVEGVETVAERRERESKMRSKRVVYENTRVPDPNRKIIANSVNEEGDDRSRRAGSPTLTEIRNAIAGKRRPCDTEMNASSAIAGAGGETPRVNGYAFVDDEEPEPEPARRQKKSKAAVPIIDLGPGDATPNPFQLQEQRKREVLHHQMVEKISQSKRLSARLGVTGKVEQTPVPKFPGSPRVNGGGLTPAAQRLWGKIGSQFGRGSESPFSGTVKLTPRGKGSSGSGLKGVKK</sequence>
<comment type="similarity">
    <text evidence="2">Belongs to the ESS2 family.</text>
</comment>
<feature type="region of interest" description="Disordered" evidence="4">
    <location>
        <begin position="222"/>
        <end position="243"/>
    </location>
</feature>
<accession>A0AAN7BMT9</accession>
<dbReference type="InterPro" id="IPR019148">
    <property type="entry name" value="Nuclear_protein_DGCR14_ESS-2"/>
</dbReference>